<dbReference type="InterPro" id="IPR050083">
    <property type="entry name" value="HtpX_protease"/>
</dbReference>
<protein>
    <recommendedName>
        <fullName evidence="12">Protease HtpX homolog</fullName>
        <ecNumber evidence="12">3.4.24.-</ecNumber>
    </recommendedName>
</protein>
<evidence type="ECO:0000313" key="17">
    <source>
        <dbReference type="Proteomes" id="UP000533017"/>
    </source>
</evidence>
<evidence type="ECO:0000256" key="9">
    <source>
        <dbReference type="ARBA" id="ARBA00022989"/>
    </source>
</evidence>
<feature type="binding site" evidence="12">
    <location>
        <position position="142"/>
    </location>
    <ligand>
        <name>Zn(2+)</name>
        <dbReference type="ChEBI" id="CHEBI:29105"/>
        <note>catalytic</note>
    </ligand>
</feature>
<reference evidence="14 17" key="2">
    <citation type="submission" date="2020-07" db="EMBL/GenBank/DDBJ databases">
        <title>Sequencing the genomes of 1000 actinobacteria strains.</title>
        <authorList>
            <person name="Klenk H.-P."/>
        </authorList>
    </citation>
    <scope>NUCLEOTIDE SEQUENCE [LARGE SCALE GENOMIC DNA]</scope>
    <source>
        <strain evidence="14 17">DSM 45117</strain>
    </source>
</reference>
<dbReference type="EC" id="3.4.24.-" evidence="12"/>
<keyword evidence="17" id="KW-1185">Reference proteome</keyword>
<dbReference type="Proteomes" id="UP000199052">
    <property type="component" value="Unassembled WGS sequence"/>
</dbReference>
<accession>A0A1I2NVQ8</accession>
<proteinExistence type="inferred from homology"/>
<dbReference type="Proteomes" id="UP000533017">
    <property type="component" value="Unassembled WGS sequence"/>
</dbReference>
<evidence type="ECO:0000256" key="11">
    <source>
        <dbReference type="ARBA" id="ARBA00023136"/>
    </source>
</evidence>
<dbReference type="Pfam" id="PF01435">
    <property type="entry name" value="Peptidase_M48"/>
    <property type="match status" value="1"/>
</dbReference>
<dbReference type="PANTHER" id="PTHR43221:SF1">
    <property type="entry name" value="PROTEASE HTPX"/>
    <property type="match status" value="1"/>
</dbReference>
<feature type="transmembrane region" description="Helical" evidence="12">
    <location>
        <begin position="12"/>
        <end position="32"/>
    </location>
</feature>
<evidence type="ECO:0000256" key="1">
    <source>
        <dbReference type="ARBA" id="ARBA00004651"/>
    </source>
</evidence>
<comment type="similarity">
    <text evidence="2 12">Belongs to the peptidase M48B family.</text>
</comment>
<evidence type="ECO:0000256" key="3">
    <source>
        <dbReference type="ARBA" id="ARBA00022475"/>
    </source>
</evidence>
<comment type="cofactor">
    <cofactor evidence="12">
        <name>Zn(2+)</name>
        <dbReference type="ChEBI" id="CHEBI:29105"/>
    </cofactor>
    <text evidence="12">Binds 1 zinc ion per subunit.</text>
</comment>
<dbReference type="GO" id="GO:0004222">
    <property type="term" value="F:metalloendopeptidase activity"/>
    <property type="evidence" value="ECO:0007669"/>
    <property type="project" value="UniProtKB-UniRule"/>
</dbReference>
<dbReference type="HAMAP" id="MF_00188">
    <property type="entry name" value="Pept_M48_protease_HtpX"/>
    <property type="match status" value="1"/>
</dbReference>
<dbReference type="GO" id="GO:0005886">
    <property type="term" value="C:plasma membrane"/>
    <property type="evidence" value="ECO:0007669"/>
    <property type="project" value="UniProtKB-SubCell"/>
</dbReference>
<evidence type="ECO:0000313" key="14">
    <source>
        <dbReference type="EMBL" id="NYH85430.1"/>
    </source>
</evidence>
<evidence type="ECO:0000256" key="10">
    <source>
        <dbReference type="ARBA" id="ARBA00023049"/>
    </source>
</evidence>
<comment type="subcellular location">
    <subcellularLocation>
        <location evidence="1 12">Cell membrane</location>
        <topology evidence="1 12">Multi-pass membrane protein</topology>
    </subcellularLocation>
</comment>
<dbReference type="Gene3D" id="3.30.2010.10">
    <property type="entry name" value="Metalloproteases ('zincins'), catalytic domain"/>
    <property type="match status" value="1"/>
</dbReference>
<feature type="transmembrane region" description="Helical" evidence="12">
    <location>
        <begin position="148"/>
        <end position="169"/>
    </location>
</feature>
<feature type="binding site" evidence="12">
    <location>
        <position position="221"/>
    </location>
    <ligand>
        <name>Zn(2+)</name>
        <dbReference type="ChEBI" id="CHEBI:29105"/>
        <note>catalytic</note>
    </ligand>
</feature>
<evidence type="ECO:0000256" key="12">
    <source>
        <dbReference type="HAMAP-Rule" id="MF_00188"/>
    </source>
</evidence>
<feature type="domain" description="Peptidase M48" evidence="13">
    <location>
        <begin position="72"/>
        <end position="296"/>
    </location>
</feature>
<sequence length="302" mass="32269">MHDRAQCHRNQLRTTVLIAVLSGLALVLGRSLGGRTGLAAGLLIALAMNAAAFYRCDRMALRSMRAYPVSEAEHPELCRLVRELAITMRLPIPAVYVSPTQTPNAFTTGRNPRRSAVCVTEGLLDLLDPRELRAVLGHELGHVANRDILVSSVAAALASMIMYAAQFAWLAPTGRTRSGDGAEEADGGRNGDGSAVTALALLVLGPVAALLLQAAVTRSREYSADQVSARITGDPLALAGALRKLESATRRHPLPAAPELRSTAALMIANPFHEKGFVRAFSTHPSTQDRIARLEHLGGVRR</sequence>
<evidence type="ECO:0000259" key="13">
    <source>
        <dbReference type="Pfam" id="PF01435"/>
    </source>
</evidence>
<dbReference type="EMBL" id="FOOI01000003">
    <property type="protein sequence ID" value="SFG05321.1"/>
    <property type="molecule type" value="Genomic_DNA"/>
</dbReference>
<dbReference type="AlphaFoldDB" id="A0A1I2NVQ8"/>
<keyword evidence="15" id="KW-0346">Stress response</keyword>
<keyword evidence="11 12" id="KW-0472">Membrane</keyword>
<evidence type="ECO:0000313" key="15">
    <source>
        <dbReference type="EMBL" id="SFG05321.1"/>
    </source>
</evidence>
<dbReference type="STRING" id="504797.SAMN05421678_103462"/>
<dbReference type="GO" id="GO:0008270">
    <property type="term" value="F:zinc ion binding"/>
    <property type="evidence" value="ECO:0007669"/>
    <property type="project" value="UniProtKB-UniRule"/>
</dbReference>
<dbReference type="OrthoDB" id="15218at2"/>
<feature type="transmembrane region" description="Helical" evidence="12">
    <location>
        <begin position="38"/>
        <end position="56"/>
    </location>
</feature>
<keyword evidence="7 12" id="KW-0378">Hydrolase</keyword>
<keyword evidence="9 12" id="KW-1133">Transmembrane helix</keyword>
<organism evidence="15 16">
    <name type="scientific">Actinopolymorpha cephalotaxi</name>
    <dbReference type="NCBI Taxonomy" id="504797"/>
    <lineage>
        <taxon>Bacteria</taxon>
        <taxon>Bacillati</taxon>
        <taxon>Actinomycetota</taxon>
        <taxon>Actinomycetes</taxon>
        <taxon>Propionibacteriales</taxon>
        <taxon>Actinopolymorphaceae</taxon>
        <taxon>Actinopolymorpha</taxon>
    </lineage>
</organism>
<feature type="active site" evidence="12">
    <location>
        <position position="139"/>
    </location>
</feature>
<dbReference type="RefSeq" id="WP_092882422.1">
    <property type="nucleotide sequence ID" value="NZ_FOOI01000003.1"/>
</dbReference>
<gene>
    <name evidence="12" type="primary">htpX</name>
    <name evidence="14" type="ORF">FHR37_004281</name>
    <name evidence="15" type="ORF">SAMN05421678_103462</name>
</gene>
<keyword evidence="10 12" id="KW-0482">Metalloprotease</keyword>
<name>A0A1I2NVQ8_9ACTN</name>
<evidence type="ECO:0000256" key="6">
    <source>
        <dbReference type="ARBA" id="ARBA00022723"/>
    </source>
</evidence>
<dbReference type="InterPro" id="IPR022919">
    <property type="entry name" value="Pept_M48_protease_HtpX"/>
</dbReference>
<dbReference type="EMBL" id="JACBZA010000001">
    <property type="protein sequence ID" value="NYH85430.1"/>
    <property type="molecule type" value="Genomic_DNA"/>
</dbReference>
<evidence type="ECO:0000256" key="8">
    <source>
        <dbReference type="ARBA" id="ARBA00022833"/>
    </source>
</evidence>
<feature type="binding site" evidence="12">
    <location>
        <position position="138"/>
    </location>
    <ligand>
        <name>Zn(2+)</name>
        <dbReference type="ChEBI" id="CHEBI:29105"/>
        <note>catalytic</note>
    </ligand>
</feature>
<evidence type="ECO:0000256" key="5">
    <source>
        <dbReference type="ARBA" id="ARBA00022692"/>
    </source>
</evidence>
<keyword evidence="5 12" id="KW-0812">Transmembrane</keyword>
<dbReference type="PANTHER" id="PTHR43221">
    <property type="entry name" value="PROTEASE HTPX"/>
    <property type="match status" value="1"/>
</dbReference>
<dbReference type="InterPro" id="IPR001915">
    <property type="entry name" value="Peptidase_M48"/>
</dbReference>
<keyword evidence="3 12" id="KW-1003">Cell membrane</keyword>
<evidence type="ECO:0000256" key="4">
    <source>
        <dbReference type="ARBA" id="ARBA00022670"/>
    </source>
</evidence>
<keyword evidence="4 12" id="KW-0645">Protease</keyword>
<evidence type="ECO:0000256" key="2">
    <source>
        <dbReference type="ARBA" id="ARBA00009779"/>
    </source>
</evidence>
<keyword evidence="6 12" id="KW-0479">Metal-binding</keyword>
<evidence type="ECO:0000256" key="7">
    <source>
        <dbReference type="ARBA" id="ARBA00022801"/>
    </source>
</evidence>
<reference evidence="15 16" key="1">
    <citation type="submission" date="2016-10" db="EMBL/GenBank/DDBJ databases">
        <authorList>
            <person name="de Groot N.N."/>
        </authorList>
    </citation>
    <scope>NUCLEOTIDE SEQUENCE [LARGE SCALE GENOMIC DNA]</scope>
    <source>
        <strain evidence="15 16">CPCC 202808</strain>
    </source>
</reference>
<dbReference type="GO" id="GO:0006508">
    <property type="term" value="P:proteolysis"/>
    <property type="evidence" value="ECO:0007669"/>
    <property type="project" value="UniProtKB-KW"/>
</dbReference>
<keyword evidence="8 12" id="KW-0862">Zinc</keyword>
<evidence type="ECO:0000313" key="16">
    <source>
        <dbReference type="Proteomes" id="UP000199052"/>
    </source>
</evidence>
<feature type="transmembrane region" description="Helical" evidence="12">
    <location>
        <begin position="195"/>
        <end position="216"/>
    </location>
</feature>